<dbReference type="Proteomes" id="UP000464524">
    <property type="component" value="Chromosome"/>
</dbReference>
<name>A0A857JLP5_9ALTE</name>
<dbReference type="GO" id="GO:0006814">
    <property type="term" value="P:sodium ion transport"/>
    <property type="evidence" value="ECO:0007669"/>
    <property type="project" value="UniProtKB-KW"/>
</dbReference>
<dbReference type="InterPro" id="IPR001734">
    <property type="entry name" value="Na/solute_symporter"/>
</dbReference>
<reference evidence="15 16" key="1">
    <citation type="submission" date="2019-12" db="EMBL/GenBank/DDBJ databases">
        <title>Genome sequencing and assembly of endphytes of Porphyra tenera.</title>
        <authorList>
            <person name="Park J.M."/>
            <person name="Shin R."/>
            <person name="Jo S.H."/>
        </authorList>
    </citation>
    <scope>NUCLEOTIDE SEQUENCE [LARGE SCALE GENOMIC DNA]</scope>
    <source>
        <strain evidence="15 16">GPM4</strain>
    </source>
</reference>
<evidence type="ECO:0000313" key="15">
    <source>
        <dbReference type="EMBL" id="QHJ13005.1"/>
    </source>
</evidence>
<evidence type="ECO:0000313" key="16">
    <source>
        <dbReference type="Proteomes" id="UP000464524"/>
    </source>
</evidence>
<evidence type="ECO:0000256" key="13">
    <source>
        <dbReference type="RuleBase" id="RU362091"/>
    </source>
</evidence>
<evidence type="ECO:0000256" key="3">
    <source>
        <dbReference type="ARBA" id="ARBA00022448"/>
    </source>
</evidence>
<keyword evidence="10 14" id="KW-0472">Membrane</keyword>
<feature type="transmembrane region" description="Helical" evidence="14">
    <location>
        <begin position="407"/>
        <end position="427"/>
    </location>
</feature>
<evidence type="ECO:0000256" key="9">
    <source>
        <dbReference type="ARBA" id="ARBA00023065"/>
    </source>
</evidence>
<comment type="similarity">
    <text evidence="2 13">Belongs to the sodium:solute symporter (SSF) (TC 2.A.21) family.</text>
</comment>
<feature type="transmembrane region" description="Helical" evidence="14">
    <location>
        <begin position="45"/>
        <end position="67"/>
    </location>
</feature>
<feature type="transmembrane region" description="Helical" evidence="14">
    <location>
        <begin position="374"/>
        <end position="395"/>
    </location>
</feature>
<dbReference type="PROSITE" id="PS50283">
    <property type="entry name" value="NA_SOLUT_SYMP_3"/>
    <property type="match status" value="1"/>
</dbReference>
<evidence type="ECO:0000256" key="14">
    <source>
        <dbReference type="SAM" id="Phobius"/>
    </source>
</evidence>
<protein>
    <submittedName>
        <fullName evidence="15">Sodium/glucose cotransporter</fullName>
    </submittedName>
</protein>
<evidence type="ECO:0000256" key="8">
    <source>
        <dbReference type="ARBA" id="ARBA00023053"/>
    </source>
</evidence>
<keyword evidence="3" id="KW-0813">Transport</keyword>
<keyword evidence="5 14" id="KW-0812">Transmembrane</keyword>
<proteinExistence type="inferred from homology"/>
<dbReference type="EMBL" id="CP047656">
    <property type="protein sequence ID" value="QHJ13005.1"/>
    <property type="molecule type" value="Genomic_DNA"/>
</dbReference>
<evidence type="ECO:0000256" key="6">
    <source>
        <dbReference type="ARBA" id="ARBA00022847"/>
    </source>
</evidence>
<evidence type="ECO:0000256" key="2">
    <source>
        <dbReference type="ARBA" id="ARBA00006434"/>
    </source>
</evidence>
<feature type="transmembrane region" description="Helical" evidence="14">
    <location>
        <begin position="270"/>
        <end position="291"/>
    </location>
</feature>
<organism evidence="15 16">
    <name type="scientific">Paraglaciecola mesophila</name>
    <dbReference type="NCBI Taxonomy" id="197222"/>
    <lineage>
        <taxon>Bacteria</taxon>
        <taxon>Pseudomonadati</taxon>
        <taxon>Pseudomonadota</taxon>
        <taxon>Gammaproteobacteria</taxon>
        <taxon>Alteromonadales</taxon>
        <taxon>Alteromonadaceae</taxon>
        <taxon>Paraglaciecola</taxon>
    </lineage>
</organism>
<dbReference type="InterPro" id="IPR050277">
    <property type="entry name" value="Sodium:Solute_Symporter"/>
</dbReference>
<feature type="transmembrane region" description="Helical" evidence="14">
    <location>
        <begin position="154"/>
        <end position="175"/>
    </location>
</feature>
<dbReference type="OrthoDB" id="9803348at2"/>
<comment type="catalytic activity">
    <reaction evidence="12">
        <text>L-proline(in) + Na(+)(in) = L-proline(out) + Na(+)(out)</text>
        <dbReference type="Rhea" id="RHEA:28967"/>
        <dbReference type="ChEBI" id="CHEBI:29101"/>
        <dbReference type="ChEBI" id="CHEBI:60039"/>
    </reaction>
</comment>
<keyword evidence="6" id="KW-0769">Symport</keyword>
<keyword evidence="8" id="KW-0915">Sodium</keyword>
<evidence type="ECO:0000256" key="7">
    <source>
        <dbReference type="ARBA" id="ARBA00022989"/>
    </source>
</evidence>
<dbReference type="PANTHER" id="PTHR48086:SF3">
    <property type="entry name" value="SODIUM_PROLINE SYMPORTER"/>
    <property type="match status" value="1"/>
</dbReference>
<feature type="transmembrane region" description="Helical" evidence="14">
    <location>
        <begin position="184"/>
        <end position="208"/>
    </location>
</feature>
<keyword evidence="9" id="KW-0406">Ion transport</keyword>
<feature type="transmembrane region" description="Helical" evidence="14">
    <location>
        <begin position="6"/>
        <end position="25"/>
    </location>
</feature>
<dbReference type="Gene3D" id="1.20.1730.10">
    <property type="entry name" value="Sodium/glucose cotransporter"/>
    <property type="match status" value="1"/>
</dbReference>
<accession>A0A857JLP5</accession>
<evidence type="ECO:0000256" key="11">
    <source>
        <dbReference type="ARBA" id="ARBA00023201"/>
    </source>
</evidence>
<sequence>MEVSNIEYLVIVGYLLLIIVVGFVFKRFSSNTDDYFKGGSKGTWWLVGSSAFMSAFSAWTFTGAAGIAYESGFSAMFIFFGNVLGFFVNFLFMGPWLRQMRVTTFPEAIAGRFGETTRDFYAYYEVPVRILYSAMALYGLGIFCSAVFGYDINYVILVCGVVVLLYSATGGRWAVMATDFLQGLILVPLTLIVAWLCLDALGGIESLFQEIEAQGLTEQYSMVNSATLFGGAYTWGWASAMMAKQFIVFNSMNAAPRYFSVKDGREARKAALLCTVLMLLGSVIWFLPPITARLLYPDIVSAFDISKPAEASYAVASISLLPIGLVGLIVVAILSATMSSMDTGLNTNVAILIKDIYPKMSRLLRWEAKAEMELLHYGRVLTWCMGVLIILLALYFAQQDGSGIFDIMLKVGTLLSMPITIPLMLGMFIRQTPWWAALFSIACALTFSSFAYFEVPLSYIGFSSQYSNNFEWSFQQQFFGVLGTGTFGFLISTLFAPPAQSGHRQMVDNFLTKMKTPIDFEQEVGQGNDLSQLTLIGRFGLAVTAFIGLMLLIPNPLEGRIVILVLALTIGFISTLMLRAGKGFDKSGNGQARLSQ</sequence>
<dbReference type="InterPro" id="IPR038377">
    <property type="entry name" value="Na/Glc_symporter_sf"/>
</dbReference>
<keyword evidence="11" id="KW-0739">Sodium transport</keyword>
<comment type="subcellular location">
    <subcellularLocation>
        <location evidence="1">Cell membrane</location>
        <topology evidence="1">Multi-pass membrane protein</topology>
    </subcellularLocation>
</comment>
<feature type="transmembrane region" description="Helical" evidence="14">
    <location>
        <begin position="311"/>
        <end position="334"/>
    </location>
</feature>
<evidence type="ECO:0000256" key="5">
    <source>
        <dbReference type="ARBA" id="ARBA00022692"/>
    </source>
</evidence>
<keyword evidence="4" id="KW-1003">Cell membrane</keyword>
<dbReference type="KEGG" id="pmes:FX988_03263"/>
<dbReference type="PANTHER" id="PTHR48086">
    <property type="entry name" value="SODIUM/PROLINE SYMPORTER-RELATED"/>
    <property type="match status" value="1"/>
</dbReference>
<gene>
    <name evidence="15" type="ORF">FX988_03263</name>
</gene>
<feature type="transmembrane region" description="Helical" evidence="14">
    <location>
        <begin position="228"/>
        <end position="249"/>
    </location>
</feature>
<dbReference type="AlphaFoldDB" id="A0A857JLP5"/>
<dbReference type="GO" id="GO:0015293">
    <property type="term" value="F:symporter activity"/>
    <property type="evidence" value="ECO:0007669"/>
    <property type="project" value="UniProtKB-KW"/>
</dbReference>
<dbReference type="GO" id="GO:0005886">
    <property type="term" value="C:plasma membrane"/>
    <property type="evidence" value="ECO:0007669"/>
    <property type="project" value="UniProtKB-SubCell"/>
</dbReference>
<feature type="transmembrane region" description="Helical" evidence="14">
    <location>
        <begin position="434"/>
        <end position="453"/>
    </location>
</feature>
<evidence type="ECO:0000256" key="4">
    <source>
        <dbReference type="ARBA" id="ARBA00022475"/>
    </source>
</evidence>
<keyword evidence="7 14" id="KW-1133">Transmembrane helix</keyword>
<feature type="transmembrane region" description="Helical" evidence="14">
    <location>
        <begin position="73"/>
        <end position="92"/>
    </location>
</feature>
<evidence type="ECO:0000256" key="1">
    <source>
        <dbReference type="ARBA" id="ARBA00004651"/>
    </source>
</evidence>
<feature type="transmembrane region" description="Helical" evidence="14">
    <location>
        <begin position="473"/>
        <end position="496"/>
    </location>
</feature>
<feature type="transmembrane region" description="Helical" evidence="14">
    <location>
        <begin position="559"/>
        <end position="578"/>
    </location>
</feature>
<feature type="transmembrane region" description="Helical" evidence="14">
    <location>
        <begin position="535"/>
        <end position="553"/>
    </location>
</feature>
<feature type="transmembrane region" description="Helical" evidence="14">
    <location>
        <begin position="130"/>
        <end position="148"/>
    </location>
</feature>
<keyword evidence="16" id="KW-1185">Reference proteome</keyword>
<evidence type="ECO:0000256" key="10">
    <source>
        <dbReference type="ARBA" id="ARBA00023136"/>
    </source>
</evidence>
<evidence type="ECO:0000256" key="12">
    <source>
        <dbReference type="ARBA" id="ARBA00033708"/>
    </source>
</evidence>
<dbReference type="Pfam" id="PF00474">
    <property type="entry name" value="SSF"/>
    <property type="match status" value="1"/>
</dbReference>
<dbReference type="RefSeq" id="WP_160181142.1">
    <property type="nucleotide sequence ID" value="NZ_CP047656.1"/>
</dbReference>